<name>X6L7I6_RETFI</name>
<accession>X6L7I6</accession>
<dbReference type="Proteomes" id="UP000023152">
    <property type="component" value="Unassembled WGS sequence"/>
</dbReference>
<comment type="caution">
    <text evidence="1">The sequence shown here is derived from an EMBL/GenBank/DDBJ whole genome shotgun (WGS) entry which is preliminary data.</text>
</comment>
<dbReference type="EMBL" id="ASPP01050106">
    <property type="protein sequence ID" value="ETN97315.1"/>
    <property type="molecule type" value="Genomic_DNA"/>
</dbReference>
<gene>
    <name evidence="1" type="ORF">RFI_40216</name>
</gene>
<dbReference type="AlphaFoldDB" id="X6L7I6"/>
<proteinExistence type="predicted"/>
<protein>
    <submittedName>
        <fullName evidence="1">Uncharacterized protein</fullName>
    </submittedName>
</protein>
<evidence type="ECO:0000313" key="1">
    <source>
        <dbReference type="EMBL" id="ETN97315.1"/>
    </source>
</evidence>
<evidence type="ECO:0000313" key="2">
    <source>
        <dbReference type="Proteomes" id="UP000023152"/>
    </source>
</evidence>
<sequence>MYVYIFKKWEVKKKGLIKIKEDNKKEKRLKKNEVKKEKLMKEKKDFFIEKKIDVPLNDINSVKTLSKKFAQRSSINLELMRFELLEEASNPSDMINNIIFEPRKIINLEQVLQRIDSLTVKSNS</sequence>
<organism evidence="1 2">
    <name type="scientific">Reticulomyxa filosa</name>
    <dbReference type="NCBI Taxonomy" id="46433"/>
    <lineage>
        <taxon>Eukaryota</taxon>
        <taxon>Sar</taxon>
        <taxon>Rhizaria</taxon>
        <taxon>Retaria</taxon>
        <taxon>Foraminifera</taxon>
        <taxon>Monothalamids</taxon>
        <taxon>Reticulomyxidae</taxon>
        <taxon>Reticulomyxa</taxon>
    </lineage>
</organism>
<keyword evidence="2" id="KW-1185">Reference proteome</keyword>
<reference evidence="1 2" key="1">
    <citation type="journal article" date="2013" name="Curr. Biol.">
        <title>The Genome of the Foraminiferan Reticulomyxa filosa.</title>
        <authorList>
            <person name="Glockner G."/>
            <person name="Hulsmann N."/>
            <person name="Schleicher M."/>
            <person name="Noegel A.A."/>
            <person name="Eichinger L."/>
            <person name="Gallinger C."/>
            <person name="Pawlowski J."/>
            <person name="Sierra R."/>
            <person name="Euteneuer U."/>
            <person name="Pillet L."/>
            <person name="Moustafa A."/>
            <person name="Platzer M."/>
            <person name="Groth M."/>
            <person name="Szafranski K."/>
            <person name="Schliwa M."/>
        </authorList>
    </citation>
    <scope>NUCLEOTIDE SEQUENCE [LARGE SCALE GENOMIC DNA]</scope>
</reference>